<keyword evidence="1" id="KW-0472">Membrane</keyword>
<evidence type="ECO:0000313" key="3">
    <source>
        <dbReference type="Proteomes" id="UP000191112"/>
    </source>
</evidence>
<dbReference type="EMBL" id="FUYZ01000001">
    <property type="protein sequence ID" value="SKB57931.1"/>
    <property type="molecule type" value="Genomic_DNA"/>
</dbReference>
<feature type="transmembrane region" description="Helical" evidence="1">
    <location>
        <begin position="6"/>
        <end position="24"/>
    </location>
</feature>
<evidence type="ECO:0000313" key="2">
    <source>
        <dbReference type="EMBL" id="SKB57931.1"/>
    </source>
</evidence>
<gene>
    <name evidence="2" type="ORF">SAMN05660477_00012</name>
</gene>
<dbReference type="RefSeq" id="WP_079665354.1">
    <property type="nucleotide sequence ID" value="NZ_FUYZ01000001.1"/>
</dbReference>
<keyword evidence="1" id="KW-1133">Transmembrane helix</keyword>
<protein>
    <submittedName>
        <fullName evidence="2">Uncharacterized protein</fullName>
    </submittedName>
</protein>
<sequence>MNYLRTIILIISIFLFGWLISSNLNEIDFAKTKNDSNLREKIELIENSKNIEEIKKIAINEINFQKKNREAKSENAIAKNWIIFVLITLSILLFSLPKKKKI</sequence>
<keyword evidence="1" id="KW-0812">Transmembrane</keyword>
<dbReference type="AlphaFoldDB" id="A0A1T5CF17"/>
<proteinExistence type="predicted"/>
<evidence type="ECO:0000256" key="1">
    <source>
        <dbReference type="SAM" id="Phobius"/>
    </source>
</evidence>
<keyword evidence="3" id="KW-1185">Reference proteome</keyword>
<accession>A0A1T5CF17</accession>
<organism evidence="2 3">
    <name type="scientific">Soonwooa buanensis</name>
    <dbReference type="NCBI Taxonomy" id="619805"/>
    <lineage>
        <taxon>Bacteria</taxon>
        <taxon>Pseudomonadati</taxon>
        <taxon>Bacteroidota</taxon>
        <taxon>Flavobacteriia</taxon>
        <taxon>Flavobacteriales</taxon>
        <taxon>Weeksellaceae</taxon>
        <taxon>Chryseobacterium group</taxon>
        <taxon>Soonwooa</taxon>
    </lineage>
</organism>
<name>A0A1T5CF17_9FLAO</name>
<feature type="transmembrane region" description="Helical" evidence="1">
    <location>
        <begin position="76"/>
        <end position="96"/>
    </location>
</feature>
<dbReference type="Proteomes" id="UP000191112">
    <property type="component" value="Unassembled WGS sequence"/>
</dbReference>
<reference evidence="2 3" key="1">
    <citation type="submission" date="2017-02" db="EMBL/GenBank/DDBJ databases">
        <authorList>
            <person name="Peterson S.W."/>
        </authorList>
    </citation>
    <scope>NUCLEOTIDE SEQUENCE [LARGE SCALE GENOMIC DNA]</scope>
    <source>
        <strain evidence="2 3">DSM 22323</strain>
    </source>
</reference>